<dbReference type="InterPro" id="IPR011701">
    <property type="entry name" value="MFS"/>
</dbReference>
<dbReference type="EMBL" id="OU963908">
    <property type="protein sequence ID" value="CAH2982750.1"/>
    <property type="molecule type" value="Genomic_DNA"/>
</dbReference>
<evidence type="ECO:0000256" key="5">
    <source>
        <dbReference type="SAM" id="Phobius"/>
    </source>
</evidence>
<feature type="transmembrane region" description="Helical" evidence="5">
    <location>
        <begin position="243"/>
        <end position="265"/>
    </location>
</feature>
<dbReference type="PROSITE" id="PS50850">
    <property type="entry name" value="MFS"/>
    <property type="match status" value="1"/>
</dbReference>
<reference evidence="7" key="1">
    <citation type="submission" date="2021-12" db="EMBL/GenBank/DDBJ databases">
        <authorList>
            <person name="King R."/>
        </authorList>
    </citation>
    <scope>NUCLEOTIDE SEQUENCE</scope>
</reference>
<evidence type="ECO:0000256" key="2">
    <source>
        <dbReference type="ARBA" id="ARBA00022692"/>
    </source>
</evidence>
<dbReference type="Proteomes" id="UP001153292">
    <property type="component" value="Chromosome 15"/>
</dbReference>
<dbReference type="Pfam" id="PF07690">
    <property type="entry name" value="MFS_1"/>
    <property type="match status" value="1"/>
</dbReference>
<sequence length="554" mass="60851">MSEMRKDSVPGQQIVDDKAGVKHIDLDHVLVNELGQCGRFQLINILLVGIPLLTSAFMNEFVFGAAAIPHRCRIPECGEDSKLNVFDPIWISNAVPQSGNTIASCQRFPSLGNGTLGVCPIELFDRSTTTSCDGFVYARTDSVVYDFDLGCQEWMRALAGTLNSVGALLVLPMTGFVSDRFGRRVALIISVFNMAVIGIIRSFSVNYPMYLALQILQTTLGAGIYSAAYIFAAEMVGPKYRVLTSATSSSMFAVGQVILGATSWLIPSWRYLLLALNIPCFLMLSYYWILPESVRWLLSKEKFEEARVVLKKVAKVNGKQISEKSMEALLTPAPPPPESTLQTKDSLVKSIVKSPVLLQRVCTTPIWWITTILVYYGLSINSTSLSDERHLNYILTVAVEIPGFYSAVLVLDRIGRKMTLCGGFFMSAACNIAFIFIPNDLSVLRQIIFLLGKFGISVVVTSLYLFTSELYPTQYRHSLLGFSSMIGRIGSITAPLTPALMEYWEGIPSMMFGVLGLISGLLVLTQPETLGTKMPDTLAEAEALGRPGSRQQTG</sequence>
<proteinExistence type="predicted"/>
<keyword evidence="8" id="KW-1185">Reference proteome</keyword>
<keyword evidence="2 5" id="KW-0812">Transmembrane</keyword>
<feature type="transmembrane region" description="Helical" evidence="5">
    <location>
        <begin position="357"/>
        <end position="378"/>
    </location>
</feature>
<evidence type="ECO:0000256" key="1">
    <source>
        <dbReference type="ARBA" id="ARBA00004141"/>
    </source>
</evidence>
<dbReference type="SUPFAM" id="SSF103473">
    <property type="entry name" value="MFS general substrate transporter"/>
    <property type="match status" value="1"/>
</dbReference>
<dbReference type="PROSITE" id="PS00216">
    <property type="entry name" value="SUGAR_TRANSPORT_1"/>
    <property type="match status" value="2"/>
</dbReference>
<dbReference type="InterPro" id="IPR005829">
    <property type="entry name" value="Sugar_transporter_CS"/>
</dbReference>
<dbReference type="CDD" id="cd17317">
    <property type="entry name" value="MFS_SLC22"/>
    <property type="match status" value="1"/>
</dbReference>
<evidence type="ECO:0000256" key="4">
    <source>
        <dbReference type="ARBA" id="ARBA00023136"/>
    </source>
</evidence>
<accession>A0ABN8L6V8</accession>
<feature type="transmembrane region" description="Helical" evidence="5">
    <location>
        <begin position="185"/>
        <end position="203"/>
    </location>
</feature>
<dbReference type="InterPro" id="IPR036259">
    <property type="entry name" value="MFS_trans_sf"/>
</dbReference>
<dbReference type="PANTHER" id="PTHR24064">
    <property type="entry name" value="SOLUTE CARRIER FAMILY 22 MEMBER"/>
    <property type="match status" value="1"/>
</dbReference>
<dbReference type="Gene3D" id="1.20.1250.20">
    <property type="entry name" value="MFS general substrate transporter like domains"/>
    <property type="match status" value="1"/>
</dbReference>
<name>A0ABN8L6V8_CHISP</name>
<feature type="transmembrane region" description="Helical" evidence="5">
    <location>
        <begin position="154"/>
        <end position="173"/>
    </location>
</feature>
<feature type="transmembrane region" description="Helical" evidence="5">
    <location>
        <begin position="479"/>
        <end position="501"/>
    </location>
</feature>
<feature type="transmembrane region" description="Helical" evidence="5">
    <location>
        <begin position="209"/>
        <end position="231"/>
    </location>
</feature>
<feature type="transmembrane region" description="Helical" evidence="5">
    <location>
        <begin position="443"/>
        <end position="467"/>
    </location>
</feature>
<keyword evidence="3 5" id="KW-1133">Transmembrane helix</keyword>
<comment type="subcellular location">
    <subcellularLocation>
        <location evidence="1">Membrane</location>
        <topology evidence="1">Multi-pass membrane protein</topology>
    </subcellularLocation>
</comment>
<evidence type="ECO:0000256" key="3">
    <source>
        <dbReference type="ARBA" id="ARBA00022989"/>
    </source>
</evidence>
<protein>
    <recommendedName>
        <fullName evidence="6">Major facilitator superfamily (MFS) profile domain-containing protein</fullName>
    </recommendedName>
</protein>
<feature type="transmembrane region" description="Helical" evidence="5">
    <location>
        <begin position="390"/>
        <end position="411"/>
    </location>
</feature>
<evidence type="ECO:0000259" key="6">
    <source>
        <dbReference type="PROSITE" id="PS50850"/>
    </source>
</evidence>
<evidence type="ECO:0000313" key="8">
    <source>
        <dbReference type="Proteomes" id="UP001153292"/>
    </source>
</evidence>
<evidence type="ECO:0000313" key="7">
    <source>
        <dbReference type="EMBL" id="CAH2982750.1"/>
    </source>
</evidence>
<keyword evidence="4 5" id="KW-0472">Membrane</keyword>
<feature type="transmembrane region" description="Helical" evidence="5">
    <location>
        <begin position="418"/>
        <end position="437"/>
    </location>
</feature>
<feature type="transmembrane region" description="Helical" evidence="5">
    <location>
        <begin position="507"/>
        <end position="524"/>
    </location>
</feature>
<dbReference type="InterPro" id="IPR020846">
    <property type="entry name" value="MFS_dom"/>
</dbReference>
<organism evidence="7 8">
    <name type="scientific">Chilo suppressalis</name>
    <name type="common">Asiatic rice borer moth</name>
    <dbReference type="NCBI Taxonomy" id="168631"/>
    <lineage>
        <taxon>Eukaryota</taxon>
        <taxon>Metazoa</taxon>
        <taxon>Ecdysozoa</taxon>
        <taxon>Arthropoda</taxon>
        <taxon>Hexapoda</taxon>
        <taxon>Insecta</taxon>
        <taxon>Pterygota</taxon>
        <taxon>Neoptera</taxon>
        <taxon>Endopterygota</taxon>
        <taxon>Lepidoptera</taxon>
        <taxon>Glossata</taxon>
        <taxon>Ditrysia</taxon>
        <taxon>Pyraloidea</taxon>
        <taxon>Crambidae</taxon>
        <taxon>Crambinae</taxon>
        <taxon>Chilo</taxon>
    </lineage>
</organism>
<feature type="domain" description="Major facilitator superfamily (MFS) profile" evidence="6">
    <location>
        <begin position="115"/>
        <end position="531"/>
    </location>
</feature>
<gene>
    <name evidence="7" type="ORF">CHILSU_LOCUS3136</name>
</gene>
<feature type="transmembrane region" description="Helical" evidence="5">
    <location>
        <begin position="271"/>
        <end position="290"/>
    </location>
</feature>